<comment type="similarity">
    <text evidence="1">Belongs to the ROK (NagC/XylR) family.</text>
</comment>
<sequence length="372" mass="39029">MTIAPTLSSRDAQFVPTSPQRMSQSIRRHNRAVVLRTLLREKVASRADLARLTGLTRPTISEVVRGLIGDDLVFESGQRHNSRPGKPATLLEFNHEAIRILAIDLSDRAQATAALVGVDGQVIERSTRAGVKTEGEMSEATVAFIQELTAALDHPLLGVGIAVPVDSVAAYDPSRLTASVSDVLDAPVHIAIDADLAANAESRYGATDGEFLLVRLGESTSTAIYTGAPSADDVPPTARELAHMLVDGDAGAVCRCERPGCVHAWISTPLLTARLDAARDADARRHIRSEAGRRLGTSLAVISSALDLPRVVISGPEGVIDDDFAAAAGDAMAAVAQTLFQPIPGVVTASTVSDAVLRGAAAHVAASELQRV</sequence>
<dbReference type="InterPro" id="IPR000600">
    <property type="entry name" value="ROK"/>
</dbReference>
<dbReference type="Gene3D" id="1.10.10.10">
    <property type="entry name" value="Winged helix-like DNA-binding domain superfamily/Winged helix DNA-binding domain"/>
    <property type="match status" value="1"/>
</dbReference>
<proteinExistence type="inferred from homology"/>
<dbReference type="PANTHER" id="PTHR18964:SF149">
    <property type="entry name" value="BIFUNCTIONAL UDP-N-ACETYLGLUCOSAMINE 2-EPIMERASE_N-ACETYLMANNOSAMINE KINASE"/>
    <property type="match status" value="1"/>
</dbReference>
<dbReference type="SUPFAM" id="SSF53067">
    <property type="entry name" value="Actin-like ATPase domain"/>
    <property type="match status" value="1"/>
</dbReference>
<dbReference type="CDD" id="cd00093">
    <property type="entry name" value="HTH_XRE"/>
    <property type="match status" value="1"/>
</dbReference>
<dbReference type="InterPro" id="IPR036390">
    <property type="entry name" value="WH_DNA-bd_sf"/>
</dbReference>
<reference evidence="3" key="2">
    <citation type="submission" date="2023-01" db="EMBL/GenBank/DDBJ databases">
        <authorList>
            <person name="Sun Q."/>
            <person name="Evtushenko L."/>
        </authorList>
    </citation>
    <scope>NUCLEOTIDE SEQUENCE</scope>
    <source>
        <strain evidence="3">VKM Ac-1958</strain>
    </source>
</reference>
<dbReference type="PANTHER" id="PTHR18964">
    <property type="entry name" value="ROK (REPRESSOR, ORF, KINASE) FAMILY"/>
    <property type="match status" value="1"/>
</dbReference>
<evidence type="ECO:0000313" key="4">
    <source>
        <dbReference type="Proteomes" id="UP001142325"/>
    </source>
</evidence>
<accession>A0A9W6HRG6</accession>
<dbReference type="SUPFAM" id="SSF46785">
    <property type="entry name" value="Winged helix' DNA-binding domain"/>
    <property type="match status" value="1"/>
</dbReference>
<dbReference type="InterPro" id="IPR043129">
    <property type="entry name" value="ATPase_NBD"/>
</dbReference>
<organism evidence="3 4">
    <name type="scientific">Microbacterium keratanolyticum</name>
    <dbReference type="NCBI Taxonomy" id="67574"/>
    <lineage>
        <taxon>Bacteria</taxon>
        <taxon>Bacillati</taxon>
        <taxon>Actinomycetota</taxon>
        <taxon>Actinomycetes</taxon>
        <taxon>Micrococcales</taxon>
        <taxon>Microbacteriaceae</taxon>
        <taxon>Microbacterium</taxon>
    </lineage>
</organism>
<dbReference type="Gene3D" id="3.30.420.40">
    <property type="match status" value="2"/>
</dbReference>
<evidence type="ECO:0000313" key="3">
    <source>
        <dbReference type="EMBL" id="GLK00769.1"/>
    </source>
</evidence>
<name>A0A9W6HRG6_9MICO</name>
<reference evidence="3" key="1">
    <citation type="journal article" date="2014" name="Int. J. Syst. Evol. Microbiol.">
        <title>Complete genome sequence of Corynebacterium casei LMG S-19264T (=DSM 44701T), isolated from a smear-ripened cheese.</title>
        <authorList>
            <consortium name="US DOE Joint Genome Institute (JGI-PGF)"/>
            <person name="Walter F."/>
            <person name="Albersmeier A."/>
            <person name="Kalinowski J."/>
            <person name="Ruckert C."/>
        </authorList>
    </citation>
    <scope>NUCLEOTIDE SEQUENCE</scope>
    <source>
        <strain evidence="3">VKM Ac-1958</strain>
    </source>
</reference>
<dbReference type="Pfam" id="PF00480">
    <property type="entry name" value="ROK"/>
    <property type="match status" value="1"/>
</dbReference>
<dbReference type="EMBL" id="BSET01000001">
    <property type="protein sequence ID" value="GLK00769.1"/>
    <property type="molecule type" value="Genomic_DNA"/>
</dbReference>
<comment type="caution">
    <text evidence="3">The sequence shown here is derived from an EMBL/GenBank/DDBJ whole genome shotgun (WGS) entry which is preliminary data.</text>
</comment>
<dbReference type="Proteomes" id="UP001142325">
    <property type="component" value="Unassembled WGS sequence"/>
</dbReference>
<dbReference type="RefSeq" id="WP_204938463.1">
    <property type="nucleotide sequence ID" value="NZ_BAAAUM010000001.1"/>
</dbReference>
<gene>
    <name evidence="3" type="primary">xylR_1</name>
    <name evidence="3" type="ORF">GCM10017596_04840</name>
</gene>
<dbReference type="InterPro" id="IPR036388">
    <property type="entry name" value="WH-like_DNA-bd_sf"/>
</dbReference>
<dbReference type="AlphaFoldDB" id="A0A9W6HRG6"/>
<keyword evidence="4" id="KW-1185">Reference proteome</keyword>
<evidence type="ECO:0000256" key="1">
    <source>
        <dbReference type="ARBA" id="ARBA00006479"/>
    </source>
</evidence>
<dbReference type="InterPro" id="IPR001387">
    <property type="entry name" value="Cro/C1-type_HTH"/>
</dbReference>
<evidence type="ECO:0000256" key="2">
    <source>
        <dbReference type="SAM" id="MobiDB-lite"/>
    </source>
</evidence>
<protein>
    <submittedName>
        <fullName evidence="3">ROK family protein</fullName>
    </submittedName>
</protein>
<feature type="region of interest" description="Disordered" evidence="2">
    <location>
        <begin position="1"/>
        <end position="23"/>
    </location>
</feature>